<gene>
    <name evidence="7" type="ORF">NWE54_16085</name>
</gene>
<dbReference type="CDD" id="cd00130">
    <property type="entry name" value="PAS"/>
    <property type="match status" value="1"/>
</dbReference>
<dbReference type="InterPro" id="IPR000014">
    <property type="entry name" value="PAS"/>
</dbReference>
<feature type="domain" description="PAS fold-3" evidence="6">
    <location>
        <begin position="40"/>
        <end position="128"/>
    </location>
</feature>
<sequence>MGSSVFKGGFSLPPPLFADDGLNDNAIVGMWYWDVLNDRLYADARMASLFHVNPLEAMRGARCDAYVEGIHPDDRVGVAHEIERCVGAAIDFHYEYRIVPASGERLISAFARCHRTEEGDAGHYVGVAFDVTHQRSAEATTPTSRVADHVMQAYSIARQITDEELKRKLKDVLMRLGMNLAAETSCGSL</sequence>
<evidence type="ECO:0000256" key="5">
    <source>
        <dbReference type="ARBA" id="ARBA00022777"/>
    </source>
</evidence>
<dbReference type="Pfam" id="PF08447">
    <property type="entry name" value="PAS_3"/>
    <property type="match status" value="1"/>
</dbReference>
<dbReference type="Gene3D" id="3.30.450.20">
    <property type="entry name" value="PAS domain"/>
    <property type="match status" value="1"/>
</dbReference>
<dbReference type="InterPro" id="IPR052162">
    <property type="entry name" value="Sensor_kinase/Photoreceptor"/>
</dbReference>
<accession>A0A9E7ZV41</accession>
<comment type="catalytic activity">
    <reaction evidence="1">
        <text>ATP + protein L-histidine = ADP + protein N-phospho-L-histidine.</text>
        <dbReference type="EC" id="2.7.13.3"/>
    </reaction>
</comment>
<evidence type="ECO:0000256" key="2">
    <source>
        <dbReference type="ARBA" id="ARBA00012438"/>
    </source>
</evidence>
<reference evidence="7" key="1">
    <citation type="submission" date="2022-08" db="EMBL/GenBank/DDBJ databases">
        <title>Complete Genome Sequences of 2 Bosea sp. soil isolates.</title>
        <authorList>
            <person name="Alvarez Arevalo M."/>
            <person name="Sterndorff E.B."/>
            <person name="Faurdal D."/>
            <person name="Joergensen T.S."/>
            <person name="Weber T."/>
        </authorList>
    </citation>
    <scope>NUCLEOTIDE SEQUENCE</scope>
    <source>
        <strain evidence="7">NBC_00436</strain>
    </source>
</reference>
<dbReference type="EC" id="2.7.13.3" evidence="2"/>
<dbReference type="EMBL" id="CP102774">
    <property type="protein sequence ID" value="UZF85344.1"/>
    <property type="molecule type" value="Genomic_DNA"/>
</dbReference>
<evidence type="ECO:0000256" key="1">
    <source>
        <dbReference type="ARBA" id="ARBA00000085"/>
    </source>
</evidence>
<dbReference type="InterPro" id="IPR013655">
    <property type="entry name" value="PAS_fold_3"/>
</dbReference>
<proteinExistence type="predicted"/>
<dbReference type="PANTHER" id="PTHR43304:SF1">
    <property type="entry name" value="PAC DOMAIN-CONTAINING PROTEIN"/>
    <property type="match status" value="1"/>
</dbReference>
<organism evidence="7">
    <name type="scientific">Bosea sp. NBC_00436</name>
    <dbReference type="NCBI Taxonomy" id="2969620"/>
    <lineage>
        <taxon>Bacteria</taxon>
        <taxon>Pseudomonadati</taxon>
        <taxon>Pseudomonadota</taxon>
        <taxon>Alphaproteobacteria</taxon>
        <taxon>Hyphomicrobiales</taxon>
        <taxon>Boseaceae</taxon>
        <taxon>Bosea</taxon>
    </lineage>
</organism>
<keyword evidence="4" id="KW-0808">Transferase</keyword>
<keyword evidence="3" id="KW-0597">Phosphoprotein</keyword>
<name>A0A9E7ZV41_9HYPH</name>
<evidence type="ECO:0000313" key="7">
    <source>
        <dbReference type="EMBL" id="UZF85344.1"/>
    </source>
</evidence>
<dbReference type="GO" id="GO:0004673">
    <property type="term" value="F:protein histidine kinase activity"/>
    <property type="evidence" value="ECO:0007669"/>
    <property type="project" value="UniProtKB-EC"/>
</dbReference>
<dbReference type="Gene3D" id="2.10.70.100">
    <property type="match status" value="1"/>
</dbReference>
<evidence type="ECO:0000256" key="4">
    <source>
        <dbReference type="ARBA" id="ARBA00022679"/>
    </source>
</evidence>
<protein>
    <recommendedName>
        <fullName evidence="2">histidine kinase</fullName>
        <ecNumber evidence="2">2.7.13.3</ecNumber>
    </recommendedName>
</protein>
<keyword evidence="5" id="KW-0418">Kinase</keyword>
<evidence type="ECO:0000259" key="6">
    <source>
        <dbReference type="Pfam" id="PF08447"/>
    </source>
</evidence>
<dbReference type="PANTHER" id="PTHR43304">
    <property type="entry name" value="PHYTOCHROME-LIKE PROTEIN CPH1"/>
    <property type="match status" value="1"/>
</dbReference>
<evidence type="ECO:0000256" key="3">
    <source>
        <dbReference type="ARBA" id="ARBA00022553"/>
    </source>
</evidence>
<dbReference type="InterPro" id="IPR035965">
    <property type="entry name" value="PAS-like_dom_sf"/>
</dbReference>
<dbReference type="SUPFAM" id="SSF55785">
    <property type="entry name" value="PYP-like sensor domain (PAS domain)"/>
    <property type="match status" value="1"/>
</dbReference>
<dbReference type="AlphaFoldDB" id="A0A9E7ZV41"/>